<feature type="compositionally biased region" description="Low complexity" evidence="1">
    <location>
        <begin position="85"/>
        <end position="98"/>
    </location>
</feature>
<proteinExistence type="predicted"/>
<reference evidence="2" key="1">
    <citation type="submission" date="2015-08" db="EMBL/GenBank/DDBJ databases">
        <authorList>
            <person name="Babu N.S."/>
            <person name="Beckwith C.J."/>
            <person name="Beseler K.G."/>
            <person name="Brison A."/>
            <person name="Carone J.V."/>
            <person name="Caskin T.P."/>
            <person name="Diamond M."/>
            <person name="Durham M.E."/>
            <person name="Foxe J.M."/>
            <person name="Go M."/>
            <person name="Henderson B.A."/>
            <person name="Jones I.B."/>
            <person name="McGettigan J.A."/>
            <person name="Micheletti S.J."/>
            <person name="Nasrallah M.E."/>
            <person name="Ortiz D."/>
            <person name="Piller C.R."/>
            <person name="Privatt S.R."/>
            <person name="Schneider S.L."/>
            <person name="Sharp S."/>
            <person name="Smith T.C."/>
            <person name="Stanton J.D."/>
            <person name="Ullery H.E."/>
            <person name="Wilson R.J."/>
            <person name="Serrano M.G."/>
            <person name="Buck G."/>
            <person name="Lee V."/>
            <person name="Wang Y."/>
            <person name="Carvalho R."/>
            <person name="Voegtly L."/>
            <person name="Shi R."/>
            <person name="Duckworth R."/>
            <person name="Johnson A."/>
            <person name="Loviza R."/>
            <person name="Walstead R."/>
            <person name="Shah Z."/>
            <person name="Kiflezghi M."/>
            <person name="Wade K."/>
            <person name="Ball S.L."/>
            <person name="Bradley K.W."/>
            <person name="Asai D.J."/>
            <person name="Bowman C.A."/>
            <person name="Russell D.A."/>
            <person name="Pope W.H."/>
            <person name="Jacobs-Sera D."/>
            <person name="Hendrix R.W."/>
            <person name="Hatfull G.F."/>
        </authorList>
    </citation>
    <scope>NUCLEOTIDE SEQUENCE</scope>
</reference>
<dbReference type="AlphaFoldDB" id="A0A1D2AAW1"/>
<accession>A0A1D2AAW1</accession>
<feature type="region of interest" description="Disordered" evidence="1">
    <location>
        <begin position="398"/>
        <end position="428"/>
    </location>
</feature>
<name>A0A1D2AAW1_AUXPR</name>
<feature type="compositionally biased region" description="Low complexity" evidence="1">
    <location>
        <begin position="37"/>
        <end position="50"/>
    </location>
</feature>
<protein>
    <submittedName>
        <fullName evidence="2">Uncharacterized protein</fullName>
    </submittedName>
</protein>
<dbReference type="EMBL" id="GDKF01002273">
    <property type="protein sequence ID" value="JAT76349.1"/>
    <property type="molecule type" value="Transcribed_RNA"/>
</dbReference>
<gene>
    <name evidence="2" type="ORF">g.40861</name>
</gene>
<feature type="region of interest" description="Disordered" evidence="1">
    <location>
        <begin position="301"/>
        <end position="328"/>
    </location>
</feature>
<feature type="region of interest" description="Disordered" evidence="1">
    <location>
        <begin position="1"/>
        <end position="110"/>
    </location>
</feature>
<sequence length="530" mass="54709">MSRAVCSSPSPPQEALNPLDADRDSEDELLSSPPPSSGGTAISSSDTDTAPGDELTSSWGPSSDGAAESGSEPDMESESELFGTSSPAPGGSARSAEATPAGTQACPSLAAAGPNDEVAAAALLTMHASASTASPHPPSSEVSREARHATWMAHEMKGRPLGYAMVSRHTIRQGVRLALRRPVDIGAALLGLDWTRSVAALPDSLPSKSREAVILDGSMAWGSLYIIVRRGRLHREAWLTHLSPLFHQRQVTTCDVLAFWAVGPGACGLAVLHRRTQEAKSTLEGLAQRGRAAEMLEPEVRDAVGRKRPAPRQSEAQGQAAKNSAREEAWPNVWAGAAHRRPRLGGSCRSVNLRCRLALPWPAWRMLAGLPAGPPRVLGSLGEPEPPPASATARTISAGRLGRGPGSPFLGPQPARTGPGGRGWPRANAAAGIRTGARHCPPAQSAPTPAQEACGVQDAVRHDLCAGGGGARRRRRPCWRRGAACCRPTGTTMAHAAASTSAAAAAASAAAALAAVCEVHALVAAATAAL</sequence>
<evidence type="ECO:0000256" key="1">
    <source>
        <dbReference type="SAM" id="MobiDB-lite"/>
    </source>
</evidence>
<organism evidence="2">
    <name type="scientific">Auxenochlorella protothecoides</name>
    <name type="common">Green microalga</name>
    <name type="synonym">Chlorella protothecoides</name>
    <dbReference type="NCBI Taxonomy" id="3075"/>
    <lineage>
        <taxon>Eukaryota</taxon>
        <taxon>Viridiplantae</taxon>
        <taxon>Chlorophyta</taxon>
        <taxon>core chlorophytes</taxon>
        <taxon>Trebouxiophyceae</taxon>
        <taxon>Chlorellales</taxon>
        <taxon>Chlorellaceae</taxon>
        <taxon>Auxenochlorella</taxon>
    </lineage>
</organism>
<evidence type="ECO:0000313" key="2">
    <source>
        <dbReference type="EMBL" id="JAT76349.1"/>
    </source>
</evidence>